<dbReference type="PANTHER" id="PTHR45566:SF2">
    <property type="entry name" value="NARL SUBFAMILY"/>
    <property type="match status" value="1"/>
</dbReference>
<evidence type="ECO:0000256" key="2">
    <source>
        <dbReference type="ARBA" id="ARBA00023125"/>
    </source>
</evidence>
<name>A0A6L9EBY3_9FLAO</name>
<dbReference type="EMBL" id="WXYO01000004">
    <property type="protein sequence ID" value="NAS12254.1"/>
    <property type="molecule type" value="Genomic_DNA"/>
</dbReference>
<dbReference type="CDD" id="cd17535">
    <property type="entry name" value="REC_NarL-like"/>
    <property type="match status" value="1"/>
</dbReference>
<evidence type="ECO:0000256" key="3">
    <source>
        <dbReference type="PROSITE-ProRule" id="PRU00169"/>
    </source>
</evidence>
<dbReference type="SMART" id="SM00421">
    <property type="entry name" value="HTH_LUXR"/>
    <property type="match status" value="1"/>
</dbReference>
<keyword evidence="7" id="KW-1185">Reference proteome</keyword>
<protein>
    <submittedName>
        <fullName evidence="6">Response regulator</fullName>
    </submittedName>
</protein>
<dbReference type="SUPFAM" id="SSF52172">
    <property type="entry name" value="CheY-like"/>
    <property type="match status" value="1"/>
</dbReference>
<keyword evidence="2" id="KW-0238">DNA-binding</keyword>
<gene>
    <name evidence="6" type="ORF">GTQ38_09595</name>
</gene>
<dbReference type="InterPro" id="IPR051015">
    <property type="entry name" value="EvgA-like"/>
</dbReference>
<feature type="domain" description="HTH luxR-type" evidence="4">
    <location>
        <begin position="143"/>
        <end position="209"/>
    </location>
</feature>
<dbReference type="GO" id="GO:0003677">
    <property type="term" value="F:DNA binding"/>
    <property type="evidence" value="ECO:0007669"/>
    <property type="project" value="UniProtKB-KW"/>
</dbReference>
<feature type="modified residue" description="4-aspartylphosphate" evidence="3">
    <location>
        <position position="57"/>
    </location>
</feature>
<dbReference type="PROSITE" id="PS50043">
    <property type="entry name" value="HTH_LUXR_2"/>
    <property type="match status" value="1"/>
</dbReference>
<accession>A0A6L9EBY3</accession>
<evidence type="ECO:0000259" key="4">
    <source>
        <dbReference type="PROSITE" id="PS50043"/>
    </source>
</evidence>
<evidence type="ECO:0000259" key="5">
    <source>
        <dbReference type="PROSITE" id="PS50110"/>
    </source>
</evidence>
<proteinExistence type="predicted"/>
<evidence type="ECO:0000256" key="1">
    <source>
        <dbReference type="ARBA" id="ARBA00022553"/>
    </source>
</evidence>
<dbReference type="Pfam" id="PF00072">
    <property type="entry name" value="Response_reg"/>
    <property type="match status" value="1"/>
</dbReference>
<dbReference type="InterPro" id="IPR000792">
    <property type="entry name" value="Tscrpt_reg_LuxR_C"/>
</dbReference>
<evidence type="ECO:0000313" key="6">
    <source>
        <dbReference type="EMBL" id="NAS12254.1"/>
    </source>
</evidence>
<dbReference type="RefSeq" id="WP_161435295.1">
    <property type="nucleotide sequence ID" value="NZ_WXYO01000004.1"/>
</dbReference>
<dbReference type="PROSITE" id="PS50110">
    <property type="entry name" value="RESPONSE_REGULATORY"/>
    <property type="match status" value="1"/>
</dbReference>
<dbReference type="PANTHER" id="PTHR45566">
    <property type="entry name" value="HTH-TYPE TRANSCRIPTIONAL REGULATOR YHJB-RELATED"/>
    <property type="match status" value="1"/>
</dbReference>
<dbReference type="InterPro" id="IPR058245">
    <property type="entry name" value="NreC/VraR/RcsB-like_REC"/>
</dbReference>
<dbReference type="GO" id="GO:0000160">
    <property type="term" value="P:phosphorelay signal transduction system"/>
    <property type="evidence" value="ECO:0007669"/>
    <property type="project" value="InterPro"/>
</dbReference>
<dbReference type="InterPro" id="IPR011006">
    <property type="entry name" value="CheY-like_superfamily"/>
</dbReference>
<dbReference type="Proteomes" id="UP000475249">
    <property type="component" value="Unassembled WGS sequence"/>
</dbReference>
<comment type="caution">
    <text evidence="6">The sequence shown here is derived from an EMBL/GenBank/DDBJ whole genome shotgun (WGS) entry which is preliminary data.</text>
</comment>
<dbReference type="Pfam" id="PF00196">
    <property type="entry name" value="GerE"/>
    <property type="match status" value="1"/>
</dbReference>
<dbReference type="InterPro" id="IPR001789">
    <property type="entry name" value="Sig_transdc_resp-reg_receiver"/>
</dbReference>
<organism evidence="6 7">
    <name type="scientific">Poritiphilus flavus</name>
    <dbReference type="NCBI Taxonomy" id="2697053"/>
    <lineage>
        <taxon>Bacteria</taxon>
        <taxon>Pseudomonadati</taxon>
        <taxon>Bacteroidota</taxon>
        <taxon>Flavobacteriia</taxon>
        <taxon>Flavobacteriales</taxon>
        <taxon>Flavobacteriaceae</taxon>
        <taxon>Poritiphilus</taxon>
    </lineage>
</organism>
<dbReference type="SUPFAM" id="SSF46894">
    <property type="entry name" value="C-terminal effector domain of the bipartite response regulators"/>
    <property type="match status" value="1"/>
</dbReference>
<dbReference type="InterPro" id="IPR016032">
    <property type="entry name" value="Sig_transdc_resp-reg_C-effctor"/>
</dbReference>
<feature type="domain" description="Response regulatory" evidence="5">
    <location>
        <begin position="7"/>
        <end position="122"/>
    </location>
</feature>
<dbReference type="Gene3D" id="3.40.50.2300">
    <property type="match status" value="1"/>
</dbReference>
<dbReference type="CDD" id="cd06170">
    <property type="entry name" value="LuxR_C_like"/>
    <property type="match status" value="1"/>
</dbReference>
<reference evidence="6 7" key="1">
    <citation type="submission" date="2020-01" db="EMBL/GenBank/DDBJ databases">
        <title>Bacteria diversity of Porities sp.</title>
        <authorList>
            <person name="Wang G."/>
        </authorList>
    </citation>
    <scope>NUCLEOTIDE SEQUENCE [LARGE SCALE GENOMIC DNA]</scope>
    <source>
        <strain evidence="6 7">R33</strain>
    </source>
</reference>
<keyword evidence="1 3" id="KW-0597">Phosphoprotein</keyword>
<dbReference type="SMART" id="SM00448">
    <property type="entry name" value="REC"/>
    <property type="match status" value="1"/>
</dbReference>
<dbReference type="PRINTS" id="PR00038">
    <property type="entry name" value="HTHLUXR"/>
</dbReference>
<dbReference type="GO" id="GO:0006355">
    <property type="term" value="P:regulation of DNA-templated transcription"/>
    <property type="evidence" value="ECO:0007669"/>
    <property type="project" value="InterPro"/>
</dbReference>
<dbReference type="AlphaFoldDB" id="A0A6L9EBY3"/>
<sequence>MANKDVSIIIADDHPILLKGLYEELVSNDYNVIGRAADGMNALELLLKLRPDIAFLDIDMPFLSGFDVIKMARDKGVNTRFIVLSFHKEASYINRAKTLQISGYLLKEDSFFEIARCIEAVISGNTYFSSSFDHHSLDQANEELRSLQLLTPSELRILKLVARQISNNNIAEELGISVRTIEKHRSNIISKLNLKGGPNALTNWALTNKKIILEI</sequence>
<evidence type="ECO:0000313" key="7">
    <source>
        <dbReference type="Proteomes" id="UP000475249"/>
    </source>
</evidence>